<dbReference type="Gene3D" id="2.10.270.10">
    <property type="entry name" value="Cholin Binding"/>
    <property type="match status" value="1"/>
</dbReference>
<dbReference type="STRING" id="36745.CLSAP_45270"/>
<dbReference type="SUPFAM" id="SSF69360">
    <property type="entry name" value="Cell wall binding repeat"/>
    <property type="match status" value="1"/>
</dbReference>
<evidence type="ECO:0000313" key="5">
    <source>
        <dbReference type="Proteomes" id="UP000011728"/>
    </source>
</evidence>
<dbReference type="PROSITE" id="PS51170">
    <property type="entry name" value="CW"/>
    <property type="match status" value="2"/>
</dbReference>
<proteinExistence type="predicted"/>
<dbReference type="InterPro" id="IPR018337">
    <property type="entry name" value="Cell_wall/Cho-bd_repeat"/>
</dbReference>
<dbReference type="eggNOG" id="COG5263">
    <property type="taxonomic scope" value="Bacteria"/>
</dbReference>
<reference evidence="4 5" key="1">
    <citation type="submission" date="2013-02" db="EMBL/GenBank/DDBJ databases">
        <title>Genome sequence of Clostridium saccharoperbutylacetonicum N1-4(HMT).</title>
        <authorList>
            <person name="Poehlein A."/>
            <person name="Daniel R."/>
        </authorList>
    </citation>
    <scope>NUCLEOTIDE SEQUENCE [LARGE SCALE GENOMIC DNA]</scope>
    <source>
        <strain evidence="5">N1-4(HMT)</strain>
    </source>
</reference>
<dbReference type="PATRIC" id="fig|931276.5.peg.4791"/>
<sequence>MLKRFTKVTSLLIAAASVVSMVPVMAADVKTIDAQEGTVYQGDAKGDGLFYIGGEINGEEAGYYVADNKYTKVDGIETGDSVGKTYKNEYLEFQDGDYYLDYKTGKKIDDSIGDDVIDDAASAVRKNIKNDNDGRFTDAAVNAIATAQPKRYGAGTREVFFDGPFGTWSHYQYDLKTASLNGQTKSTIYADTEGKYIDGDYSLGDLKVYSTGASVTIKNTKDTYELKGTDGNTYEFKAAIKENAVLTEGYADIFRVADLSIYSRQKGVGSYQDVTSTVKFGGQNGYIAASSNINGDGSVRVLEKLSKEQASEDVDGIKYPKSTNIYFLTDENGTYESLFGIYDPSRGDHTPLFTTSAKCITSAYVDNSNNKLYGQTVTLKNKNGYSYVDLSDSDSTDIENKDAWAIGGGDLYCLSNGYVKDWDGKESFEKIYKVDGAMSKIKASDKNNILVWSDEASNSNNVYSVISNKASSGDKTTTDTKTTEAAKAGWTKAADGTWTFVNTDGTAAKGWKQDGTVWYYLDPTTGVMATGWKNVSNTWYYLNASGAMQTGWINDNGTWYYCNASGTMLANTTVDGYVLGANGAWVK</sequence>
<feature type="repeat" description="Cell wall-binding" evidence="2">
    <location>
        <begin position="529"/>
        <end position="548"/>
    </location>
</feature>
<dbReference type="AlphaFoldDB" id="M1N4X9"/>
<evidence type="ECO:0000256" key="2">
    <source>
        <dbReference type="PROSITE-ProRule" id="PRU00591"/>
    </source>
</evidence>
<protein>
    <recommendedName>
        <fullName evidence="6">Cell wall binding repeat-containing protein</fullName>
    </recommendedName>
</protein>
<gene>
    <name evidence="4" type="ORF">Cspa_c47540</name>
</gene>
<feature type="chain" id="PRO_5004015919" description="Cell wall binding repeat-containing protein" evidence="3">
    <location>
        <begin position="27"/>
        <end position="587"/>
    </location>
</feature>
<dbReference type="EMBL" id="CP004121">
    <property type="protein sequence ID" value="AGF58507.1"/>
    <property type="molecule type" value="Genomic_DNA"/>
</dbReference>
<dbReference type="KEGG" id="csr:Cspa_c47540"/>
<evidence type="ECO:0008006" key="6">
    <source>
        <dbReference type="Google" id="ProtNLM"/>
    </source>
</evidence>
<keyword evidence="1" id="KW-0677">Repeat</keyword>
<dbReference type="HOGENOM" id="CLU_020400_0_0_9"/>
<feature type="signal peptide" evidence="3">
    <location>
        <begin position="1"/>
        <end position="26"/>
    </location>
</feature>
<evidence type="ECO:0000256" key="3">
    <source>
        <dbReference type="SAM" id="SignalP"/>
    </source>
</evidence>
<keyword evidence="3" id="KW-0732">Signal</keyword>
<evidence type="ECO:0000313" key="4">
    <source>
        <dbReference type="EMBL" id="AGF58507.1"/>
    </source>
</evidence>
<accession>M1N4X9</accession>
<name>M1N4X9_9CLOT</name>
<evidence type="ECO:0000256" key="1">
    <source>
        <dbReference type="ARBA" id="ARBA00022737"/>
    </source>
</evidence>
<dbReference type="Pfam" id="PF19127">
    <property type="entry name" value="Choline_bind_3"/>
    <property type="match status" value="1"/>
</dbReference>
<feature type="repeat" description="Cell wall-binding" evidence="2">
    <location>
        <begin position="549"/>
        <end position="568"/>
    </location>
</feature>
<organism evidence="4 5">
    <name type="scientific">Clostridium saccharoperbutylacetonicum N1-4(HMT)</name>
    <dbReference type="NCBI Taxonomy" id="931276"/>
    <lineage>
        <taxon>Bacteria</taxon>
        <taxon>Bacillati</taxon>
        <taxon>Bacillota</taxon>
        <taxon>Clostridia</taxon>
        <taxon>Eubacteriales</taxon>
        <taxon>Clostridiaceae</taxon>
        <taxon>Clostridium</taxon>
    </lineage>
</organism>
<dbReference type="OrthoDB" id="1937958at2"/>
<dbReference type="Pfam" id="PF01473">
    <property type="entry name" value="Choline_bind_1"/>
    <property type="match status" value="1"/>
</dbReference>
<dbReference type="Proteomes" id="UP000011728">
    <property type="component" value="Chromosome"/>
</dbReference>
<keyword evidence="5" id="KW-1185">Reference proteome</keyword>
<dbReference type="RefSeq" id="WP_015394816.1">
    <property type="nucleotide sequence ID" value="NC_020291.1"/>
</dbReference>